<gene>
    <name evidence="2" type="ORF">BN2614_LOCUS1</name>
</gene>
<organism evidence="2 3">
    <name type="scientific">Gulo gulo</name>
    <name type="common">Wolverine</name>
    <name type="synonym">Gluton</name>
    <dbReference type="NCBI Taxonomy" id="48420"/>
    <lineage>
        <taxon>Eukaryota</taxon>
        <taxon>Metazoa</taxon>
        <taxon>Chordata</taxon>
        <taxon>Craniata</taxon>
        <taxon>Vertebrata</taxon>
        <taxon>Euteleostomi</taxon>
        <taxon>Mammalia</taxon>
        <taxon>Eutheria</taxon>
        <taxon>Laurasiatheria</taxon>
        <taxon>Carnivora</taxon>
        <taxon>Caniformia</taxon>
        <taxon>Musteloidea</taxon>
        <taxon>Mustelidae</taxon>
        <taxon>Guloninae</taxon>
        <taxon>Gulo</taxon>
    </lineage>
</organism>
<evidence type="ECO:0000256" key="1">
    <source>
        <dbReference type="SAM" id="MobiDB-lite"/>
    </source>
</evidence>
<feature type="region of interest" description="Disordered" evidence="1">
    <location>
        <begin position="1"/>
        <end position="32"/>
    </location>
</feature>
<protein>
    <submittedName>
        <fullName evidence="2">Uncharacterized protein</fullName>
    </submittedName>
</protein>
<sequence length="82" mass="9108">IQREGLGLSQREGLGLSQRQGQGLGQSLDQGFGPDRRVMEVLGQGEAWSHVALHLEWQGMRALIEYDRGEFQWGIGHPDSGH</sequence>
<accession>A0A9X9PZT4</accession>
<evidence type="ECO:0000313" key="3">
    <source>
        <dbReference type="Proteomes" id="UP000269945"/>
    </source>
</evidence>
<reference evidence="2 3" key="1">
    <citation type="submission" date="2018-10" db="EMBL/GenBank/DDBJ databases">
        <authorList>
            <person name="Ekblom R."/>
            <person name="Jareborg N."/>
        </authorList>
    </citation>
    <scope>NUCLEOTIDE SEQUENCE [LARGE SCALE GENOMIC DNA]</scope>
    <source>
        <tissue evidence="2">Muscle</tissue>
    </source>
</reference>
<evidence type="ECO:0000313" key="2">
    <source>
        <dbReference type="EMBL" id="VCW79343.1"/>
    </source>
</evidence>
<feature type="non-terminal residue" evidence="2">
    <location>
        <position position="1"/>
    </location>
</feature>
<proteinExistence type="predicted"/>
<dbReference type="AlphaFoldDB" id="A0A9X9PZT4"/>
<dbReference type="EMBL" id="CYRY02011794">
    <property type="protein sequence ID" value="VCW79343.1"/>
    <property type="molecule type" value="Genomic_DNA"/>
</dbReference>
<comment type="caution">
    <text evidence="2">The sequence shown here is derived from an EMBL/GenBank/DDBJ whole genome shotgun (WGS) entry which is preliminary data.</text>
</comment>
<feature type="compositionally biased region" description="Low complexity" evidence="1">
    <location>
        <begin position="10"/>
        <end position="31"/>
    </location>
</feature>
<name>A0A9X9PZT4_GULGU</name>
<keyword evidence="3" id="KW-1185">Reference proteome</keyword>
<feature type="non-terminal residue" evidence="2">
    <location>
        <position position="82"/>
    </location>
</feature>
<dbReference type="Proteomes" id="UP000269945">
    <property type="component" value="Unassembled WGS sequence"/>
</dbReference>